<protein>
    <submittedName>
        <fullName evidence="2">Uncharacterized protein</fullName>
    </submittedName>
</protein>
<reference evidence="2" key="1">
    <citation type="submission" date="2021-02" db="EMBL/GenBank/DDBJ databases">
        <authorList>
            <person name="Nowell W R."/>
        </authorList>
    </citation>
    <scope>NUCLEOTIDE SEQUENCE</scope>
</reference>
<keyword evidence="5" id="KW-1185">Reference proteome</keyword>
<evidence type="ECO:0000313" key="4">
    <source>
        <dbReference type="EMBL" id="CAF4358302.1"/>
    </source>
</evidence>
<dbReference type="AlphaFoldDB" id="A0A815SVE4"/>
<proteinExistence type="predicted"/>
<dbReference type="EMBL" id="CAJOBA010049303">
    <property type="protein sequence ID" value="CAF4222295.1"/>
    <property type="molecule type" value="Genomic_DNA"/>
</dbReference>
<gene>
    <name evidence="2" type="ORF">GPM918_LOCUS36461</name>
    <name evidence="1" type="ORF">OVA965_LOCUS33719</name>
    <name evidence="4" type="ORF">SRO942_LOCUS37201</name>
    <name evidence="3" type="ORF">TMI583_LOCUS34615</name>
</gene>
<organism evidence="2 5">
    <name type="scientific">Didymodactylos carnosus</name>
    <dbReference type="NCBI Taxonomy" id="1234261"/>
    <lineage>
        <taxon>Eukaryota</taxon>
        <taxon>Metazoa</taxon>
        <taxon>Spiralia</taxon>
        <taxon>Gnathifera</taxon>
        <taxon>Rotifera</taxon>
        <taxon>Eurotatoria</taxon>
        <taxon>Bdelloidea</taxon>
        <taxon>Philodinida</taxon>
        <taxon>Philodinidae</taxon>
        <taxon>Didymodactylos</taxon>
    </lineage>
</organism>
<accession>A0A815SVE4</accession>
<dbReference type="EMBL" id="CAJOBC010087572">
    <property type="protein sequence ID" value="CAF4358302.1"/>
    <property type="molecule type" value="Genomic_DNA"/>
</dbReference>
<evidence type="ECO:0000313" key="3">
    <source>
        <dbReference type="EMBL" id="CAF4222295.1"/>
    </source>
</evidence>
<evidence type="ECO:0000313" key="5">
    <source>
        <dbReference type="Proteomes" id="UP000663829"/>
    </source>
</evidence>
<name>A0A815SVE4_9BILA</name>
<dbReference type="EMBL" id="CAJNOK010027542">
    <property type="protein sequence ID" value="CAF1421815.1"/>
    <property type="molecule type" value="Genomic_DNA"/>
</dbReference>
<dbReference type="EMBL" id="CAJNOQ010022068">
    <property type="protein sequence ID" value="CAF1495841.1"/>
    <property type="molecule type" value="Genomic_DNA"/>
</dbReference>
<dbReference type="Proteomes" id="UP000681722">
    <property type="component" value="Unassembled WGS sequence"/>
</dbReference>
<sequence>MGYYHRPPVFKRLLLLTSNLNELSVGYDTLSSETNDFEDAELRSICQRINRLILTDNQRRWALQAHHKVYLKYFTKYA</sequence>
<dbReference type="Proteomes" id="UP000682733">
    <property type="component" value="Unassembled WGS sequence"/>
</dbReference>
<dbReference type="Proteomes" id="UP000663829">
    <property type="component" value="Unassembled WGS sequence"/>
</dbReference>
<evidence type="ECO:0000313" key="1">
    <source>
        <dbReference type="EMBL" id="CAF1421815.1"/>
    </source>
</evidence>
<dbReference type="Proteomes" id="UP000677228">
    <property type="component" value="Unassembled WGS sequence"/>
</dbReference>
<evidence type="ECO:0000313" key="2">
    <source>
        <dbReference type="EMBL" id="CAF1495841.1"/>
    </source>
</evidence>
<comment type="caution">
    <text evidence="2">The sequence shown here is derived from an EMBL/GenBank/DDBJ whole genome shotgun (WGS) entry which is preliminary data.</text>
</comment>